<dbReference type="AlphaFoldDB" id="A0A0F4YUK5"/>
<organism evidence="1 2">
    <name type="scientific">Rasamsonia emersonii (strain ATCC 16479 / CBS 393.64 / IMI 116815)</name>
    <dbReference type="NCBI Taxonomy" id="1408163"/>
    <lineage>
        <taxon>Eukaryota</taxon>
        <taxon>Fungi</taxon>
        <taxon>Dikarya</taxon>
        <taxon>Ascomycota</taxon>
        <taxon>Pezizomycotina</taxon>
        <taxon>Eurotiomycetes</taxon>
        <taxon>Eurotiomycetidae</taxon>
        <taxon>Eurotiales</taxon>
        <taxon>Trichocomaceae</taxon>
        <taxon>Rasamsonia</taxon>
    </lineage>
</organism>
<comment type="caution">
    <text evidence="1">The sequence shown here is derived from an EMBL/GenBank/DDBJ whole genome shotgun (WGS) entry which is preliminary data.</text>
</comment>
<keyword evidence="2" id="KW-1185">Reference proteome</keyword>
<sequence length="103" mass="11833">MSARYVSSQLIRNIQKGTRVVAVEYVDKTSAWTRPQGFPSESVKSDFTQVVEENIDSLNPATTRVAMKESEHRSDNDKRLHYTGYELDNKGTVLETRHFVKQK</sequence>
<evidence type="ECO:0000313" key="2">
    <source>
        <dbReference type="Proteomes" id="UP000053958"/>
    </source>
</evidence>
<dbReference type="OrthoDB" id="5235678at2759"/>
<accession>A0A0F4YUK5</accession>
<reference evidence="1 2" key="1">
    <citation type="submission" date="2015-04" db="EMBL/GenBank/DDBJ databases">
        <authorList>
            <person name="Heijne W.H."/>
            <person name="Fedorova N.D."/>
            <person name="Nierman W.C."/>
            <person name="Vollebregt A.W."/>
            <person name="Zhao Z."/>
            <person name="Wu L."/>
            <person name="Kumar M."/>
            <person name="Stam H."/>
            <person name="van den Berg M.A."/>
            <person name="Pel H.J."/>
        </authorList>
    </citation>
    <scope>NUCLEOTIDE SEQUENCE [LARGE SCALE GENOMIC DNA]</scope>
    <source>
        <strain evidence="1 2">CBS 393.64</strain>
    </source>
</reference>
<dbReference type="Proteomes" id="UP000053958">
    <property type="component" value="Unassembled WGS sequence"/>
</dbReference>
<proteinExistence type="predicted"/>
<dbReference type="RefSeq" id="XP_013328387.1">
    <property type="nucleotide sequence ID" value="XM_013472933.1"/>
</dbReference>
<name>A0A0F4YUK5_RASE3</name>
<protein>
    <submittedName>
        <fullName evidence="1">Uncharacterized protein</fullName>
    </submittedName>
</protein>
<dbReference type="GeneID" id="25316548"/>
<gene>
    <name evidence="1" type="ORF">T310_4200</name>
</gene>
<dbReference type="EMBL" id="LASV01000169">
    <property type="protein sequence ID" value="KKA21775.1"/>
    <property type="molecule type" value="Genomic_DNA"/>
</dbReference>
<evidence type="ECO:0000313" key="1">
    <source>
        <dbReference type="EMBL" id="KKA21775.1"/>
    </source>
</evidence>